<dbReference type="Proteomes" id="UP000789405">
    <property type="component" value="Unassembled WGS sequence"/>
</dbReference>
<accession>A0A9N9KHL2</accession>
<protein>
    <submittedName>
        <fullName evidence="1">20186_t:CDS:1</fullName>
    </submittedName>
</protein>
<sequence length="49" mass="5630">DVEGELVWLSDVEQEVNDKETNYLSDGENPDNFGKSFDKLADQVFYDSK</sequence>
<keyword evidence="2" id="KW-1185">Reference proteome</keyword>
<gene>
    <name evidence="1" type="ORF">DERYTH_LOCUS28185</name>
</gene>
<comment type="caution">
    <text evidence="1">The sequence shown here is derived from an EMBL/GenBank/DDBJ whole genome shotgun (WGS) entry which is preliminary data.</text>
</comment>
<evidence type="ECO:0000313" key="2">
    <source>
        <dbReference type="Proteomes" id="UP000789405"/>
    </source>
</evidence>
<proteinExistence type="predicted"/>
<name>A0A9N9KHL2_9GLOM</name>
<dbReference type="AlphaFoldDB" id="A0A9N9KHL2"/>
<reference evidence="1" key="1">
    <citation type="submission" date="2021-06" db="EMBL/GenBank/DDBJ databases">
        <authorList>
            <person name="Kallberg Y."/>
            <person name="Tangrot J."/>
            <person name="Rosling A."/>
        </authorList>
    </citation>
    <scope>NUCLEOTIDE SEQUENCE</scope>
    <source>
        <strain evidence="1">MA453B</strain>
    </source>
</reference>
<evidence type="ECO:0000313" key="1">
    <source>
        <dbReference type="EMBL" id="CAG8826894.1"/>
    </source>
</evidence>
<organism evidence="1 2">
    <name type="scientific">Dentiscutata erythropus</name>
    <dbReference type="NCBI Taxonomy" id="1348616"/>
    <lineage>
        <taxon>Eukaryota</taxon>
        <taxon>Fungi</taxon>
        <taxon>Fungi incertae sedis</taxon>
        <taxon>Mucoromycota</taxon>
        <taxon>Glomeromycotina</taxon>
        <taxon>Glomeromycetes</taxon>
        <taxon>Diversisporales</taxon>
        <taxon>Gigasporaceae</taxon>
        <taxon>Dentiscutata</taxon>
    </lineage>
</organism>
<dbReference type="EMBL" id="CAJVPY010068774">
    <property type="protein sequence ID" value="CAG8826894.1"/>
    <property type="molecule type" value="Genomic_DNA"/>
</dbReference>
<feature type="non-terminal residue" evidence="1">
    <location>
        <position position="1"/>
    </location>
</feature>